<gene>
    <name evidence="1" type="ORF">J4H92_04160</name>
</gene>
<sequence>MEVRIGIVHSPRELTFETDTAAEELRTILDAALAEGKQPLVAFTDTKGKQYFVPTAGIAYVELGGEGGRKVGFIS</sequence>
<keyword evidence="2" id="KW-1185">Reference proteome</keyword>
<proteinExistence type="predicted"/>
<protein>
    <submittedName>
        <fullName evidence="1">DUF3107 domain-containing protein</fullName>
    </submittedName>
</protein>
<evidence type="ECO:0000313" key="1">
    <source>
        <dbReference type="EMBL" id="MBO1901142.1"/>
    </source>
</evidence>
<dbReference type="EMBL" id="JAGDYM010000004">
    <property type="protein sequence ID" value="MBO1901142.1"/>
    <property type="molecule type" value="Genomic_DNA"/>
</dbReference>
<comment type="caution">
    <text evidence="1">The sequence shown here is derived from an EMBL/GenBank/DDBJ whole genome shotgun (WGS) entry which is preliminary data.</text>
</comment>
<reference evidence="1" key="1">
    <citation type="submission" date="2021-03" db="EMBL/GenBank/DDBJ databases">
        <title>Leucobacter chromiisoli sp. nov., isolated from chromium-containing soil of chemical plant.</title>
        <authorList>
            <person name="Xu Z."/>
        </authorList>
    </citation>
    <scope>NUCLEOTIDE SEQUENCE</scope>
    <source>
        <strain evidence="1">S27</strain>
    </source>
</reference>
<dbReference type="InterPro" id="IPR021456">
    <property type="entry name" value="DUF3107"/>
</dbReference>
<dbReference type="Proteomes" id="UP000664382">
    <property type="component" value="Unassembled WGS sequence"/>
</dbReference>
<accession>A0A939MLS3</accession>
<evidence type="ECO:0000313" key="2">
    <source>
        <dbReference type="Proteomes" id="UP000664382"/>
    </source>
</evidence>
<name>A0A939MLS3_9MICO</name>
<dbReference type="Pfam" id="PF11305">
    <property type="entry name" value="DUF3107"/>
    <property type="match status" value="1"/>
</dbReference>
<organism evidence="1 2">
    <name type="scientific">Leucobacter weissii</name>
    <dbReference type="NCBI Taxonomy" id="1983706"/>
    <lineage>
        <taxon>Bacteria</taxon>
        <taxon>Bacillati</taxon>
        <taxon>Actinomycetota</taxon>
        <taxon>Actinomycetes</taxon>
        <taxon>Micrococcales</taxon>
        <taxon>Microbacteriaceae</taxon>
        <taxon>Leucobacter</taxon>
    </lineage>
</organism>
<dbReference type="AlphaFoldDB" id="A0A939MLS3"/>